<proteinExistence type="predicted"/>
<feature type="transmembrane region" description="Helical" evidence="2">
    <location>
        <begin position="79"/>
        <end position="96"/>
    </location>
</feature>
<evidence type="ECO:0000256" key="2">
    <source>
        <dbReference type="SAM" id="Phobius"/>
    </source>
</evidence>
<feature type="region of interest" description="Disordered" evidence="1">
    <location>
        <begin position="264"/>
        <end position="285"/>
    </location>
</feature>
<dbReference type="Proteomes" id="UP001521222">
    <property type="component" value="Unassembled WGS sequence"/>
</dbReference>
<feature type="transmembrane region" description="Helical" evidence="2">
    <location>
        <begin position="7"/>
        <end position="25"/>
    </location>
</feature>
<feature type="region of interest" description="Disordered" evidence="1">
    <location>
        <begin position="203"/>
        <end position="227"/>
    </location>
</feature>
<keyword evidence="4" id="KW-1185">Reference proteome</keyword>
<organism evidence="3 4">
    <name type="scientific">Nothophoma quercina</name>
    <dbReference type="NCBI Taxonomy" id="749835"/>
    <lineage>
        <taxon>Eukaryota</taxon>
        <taxon>Fungi</taxon>
        <taxon>Dikarya</taxon>
        <taxon>Ascomycota</taxon>
        <taxon>Pezizomycotina</taxon>
        <taxon>Dothideomycetes</taxon>
        <taxon>Pleosporomycetidae</taxon>
        <taxon>Pleosporales</taxon>
        <taxon>Pleosporineae</taxon>
        <taxon>Didymellaceae</taxon>
        <taxon>Nothophoma</taxon>
    </lineage>
</organism>
<feature type="compositionally biased region" description="Basic and acidic residues" evidence="1">
    <location>
        <begin position="216"/>
        <end position="225"/>
    </location>
</feature>
<keyword evidence="2" id="KW-1133">Transmembrane helix</keyword>
<comment type="caution">
    <text evidence="3">The sequence shown here is derived from an EMBL/GenBank/DDBJ whole genome shotgun (WGS) entry which is preliminary data.</text>
</comment>
<reference evidence="3 4" key="1">
    <citation type="submission" date="2024-02" db="EMBL/GenBank/DDBJ databases">
        <title>De novo assembly and annotation of 12 fungi associated with fruit tree decline syndrome in Ontario, Canada.</title>
        <authorList>
            <person name="Sulman M."/>
            <person name="Ellouze W."/>
            <person name="Ilyukhin E."/>
        </authorList>
    </citation>
    <scope>NUCLEOTIDE SEQUENCE [LARGE SCALE GENOMIC DNA]</scope>
    <source>
        <strain evidence="3 4">M97-236</strain>
    </source>
</reference>
<name>A0ABR3RSS5_9PLEO</name>
<feature type="region of interest" description="Disordered" evidence="1">
    <location>
        <begin position="111"/>
        <end position="169"/>
    </location>
</feature>
<gene>
    <name evidence="3" type="ORF">SLS59_002288</name>
</gene>
<evidence type="ECO:0000313" key="4">
    <source>
        <dbReference type="Proteomes" id="UP001521222"/>
    </source>
</evidence>
<keyword evidence="2" id="KW-0472">Membrane</keyword>
<keyword evidence="2" id="KW-0812">Transmembrane</keyword>
<sequence>MFTIVTFLQGLLASIMCMTFTWIMSNLREYAKLELVIDDGRPWVQSGLDQLPVSIIQLVSTNEALAALYHYLCQQPVSMFLYAIGASIFWIISSHLSSQKARRARIVQRLTEQGPTHHVPTPPSSTRQANDSKIPNLPETSVRHGVTPNGVEADSPPSGIGKNVNDRTGRLFTPGYRTPFNPKRNFSGLAQAASVNYDTLQRNGVLNPDGMPTKKYSPDSRKGNGREISQVYDSPTRTWGNMKSSVNGAKSIERQAGGLEMRWVQDRDGGRVQQFSAAKEKWKAP</sequence>
<protein>
    <submittedName>
        <fullName evidence="3">Uncharacterized protein</fullName>
    </submittedName>
</protein>
<accession>A0ABR3RSS5</accession>
<evidence type="ECO:0000313" key="3">
    <source>
        <dbReference type="EMBL" id="KAL1607323.1"/>
    </source>
</evidence>
<dbReference type="EMBL" id="JAKIXB020000006">
    <property type="protein sequence ID" value="KAL1607323.1"/>
    <property type="molecule type" value="Genomic_DNA"/>
</dbReference>
<evidence type="ECO:0000256" key="1">
    <source>
        <dbReference type="SAM" id="MobiDB-lite"/>
    </source>
</evidence>